<evidence type="ECO:0000259" key="1">
    <source>
        <dbReference type="Pfam" id="PF02014"/>
    </source>
</evidence>
<protein>
    <recommendedName>
        <fullName evidence="1">Reelin domain-containing protein</fullName>
    </recommendedName>
</protein>
<reference evidence="2 3" key="1">
    <citation type="journal article" date="2017" name="Water Res.">
        <title>Discovery and metagenomic analysis of an anammox bacterial enrichment related to Candidatus "Brocadia caroliniensis" in a full-scale glycerol-fed nitritation-denitritation separate centrate treatment process.</title>
        <authorList>
            <person name="Park H."/>
            <person name="Brotto A.C."/>
            <person name="van Loosdrecht M.C."/>
            <person name="Chandran K."/>
        </authorList>
    </citation>
    <scope>NUCLEOTIDE SEQUENCE [LARGE SCALE GENOMIC DNA]</scope>
    <source>
        <strain evidence="2">26THWARD</strain>
    </source>
</reference>
<dbReference type="Gene3D" id="2.60.40.4060">
    <property type="entry name" value="Reeler domain"/>
    <property type="match status" value="1"/>
</dbReference>
<dbReference type="Proteomes" id="UP000189681">
    <property type="component" value="Unassembled WGS sequence"/>
</dbReference>
<gene>
    <name evidence="2" type="ORF">AYP45_08835</name>
</gene>
<name>A0A1V4ATS6_9BACT</name>
<dbReference type="NCBIfam" id="NF041895">
    <property type="entry name" value="choice_anch_V"/>
    <property type="match status" value="1"/>
</dbReference>
<accession>A0A1V4ATS6</accession>
<evidence type="ECO:0000313" key="3">
    <source>
        <dbReference type="Proteomes" id="UP000189681"/>
    </source>
</evidence>
<dbReference type="STRING" id="1004156.AYP45_08835"/>
<dbReference type="InterPro" id="IPR002861">
    <property type="entry name" value="Reeler_dom"/>
</dbReference>
<comment type="caution">
    <text evidence="2">The sequence shown here is derived from an EMBL/GenBank/DDBJ whole genome shotgun (WGS) entry which is preliminary data.</text>
</comment>
<dbReference type="InterPro" id="IPR042307">
    <property type="entry name" value="Reeler_sf"/>
</dbReference>
<dbReference type="Pfam" id="PF02014">
    <property type="entry name" value="Reeler"/>
    <property type="match status" value="1"/>
</dbReference>
<sequence length="252" mass="28751">MKGMLKRIFPVFLCFCVSGLFFKLVYAHSDGAPISCLGSGHDRYSFRFAAPGTHTCGNLGCHYQYPINSGKGKFMIFVLDKCEPNEIVDILVSFKQTDTEFHGFQITAQDNYYGNRLVGTFLNVGNDSDTQVEAGGRFATHTKKGIRQKFWHVKWQAPPEDFFVANPVRLYAMGVESNNDGTAMGDFIYKATRLIVVERKKKKKRTGTYHQEGVRYENRLSFLCDTDCFKHVPDYERLSARFFVECAENVYS</sequence>
<evidence type="ECO:0000313" key="2">
    <source>
        <dbReference type="EMBL" id="OOP56500.1"/>
    </source>
</evidence>
<proteinExistence type="predicted"/>
<organism evidence="2 3">
    <name type="scientific">Candidatus Brocadia carolinensis</name>
    <dbReference type="NCBI Taxonomy" id="1004156"/>
    <lineage>
        <taxon>Bacteria</taxon>
        <taxon>Pseudomonadati</taxon>
        <taxon>Planctomycetota</taxon>
        <taxon>Candidatus Brocadiia</taxon>
        <taxon>Candidatus Brocadiales</taxon>
        <taxon>Candidatus Brocadiaceae</taxon>
        <taxon>Candidatus Brocadia</taxon>
    </lineage>
</organism>
<dbReference type="AlphaFoldDB" id="A0A1V4ATS6"/>
<feature type="domain" description="Reelin" evidence="1">
    <location>
        <begin position="71"/>
        <end position="161"/>
    </location>
</feature>
<dbReference type="EMBL" id="AYTS01000078">
    <property type="protein sequence ID" value="OOP56500.1"/>
    <property type="molecule type" value="Genomic_DNA"/>
</dbReference>